<keyword evidence="2" id="KW-0677">Repeat</keyword>
<dbReference type="InterPro" id="IPR025875">
    <property type="entry name" value="Leu-rich_rpt_4"/>
</dbReference>
<comment type="caution">
    <text evidence="5">The sequence shown here is derived from an EMBL/GenBank/DDBJ whole genome shotgun (WGS) entry which is preliminary data.</text>
</comment>
<dbReference type="AlphaFoldDB" id="A0A3P1XHR3"/>
<dbReference type="Pfam" id="PF13004">
    <property type="entry name" value="BACON"/>
    <property type="match status" value="2"/>
</dbReference>
<reference evidence="5 6" key="1">
    <citation type="submission" date="2018-11" db="EMBL/GenBank/DDBJ databases">
        <title>Genomes From Bacteria Associated with the Canine Oral Cavity: a Test Case for Automated Genome-Based Taxonomic Assignment.</title>
        <authorList>
            <person name="Coil D.A."/>
            <person name="Jospin G."/>
            <person name="Darling A.E."/>
            <person name="Wallis C."/>
            <person name="Davis I.J."/>
            <person name="Harris S."/>
            <person name="Eisen J.A."/>
            <person name="Holcombe L.J."/>
            <person name="O'Flynn C."/>
        </authorList>
    </citation>
    <scope>NUCLEOTIDE SEQUENCE [LARGE SCALE GENOMIC DNA]</scope>
    <source>
        <strain evidence="5 6">OH2617_COT-023</strain>
    </source>
</reference>
<evidence type="ECO:0000313" key="6">
    <source>
        <dbReference type="Proteomes" id="UP000278609"/>
    </source>
</evidence>
<dbReference type="RefSeq" id="WP_124752619.1">
    <property type="nucleotide sequence ID" value="NZ_RQYS01000080.1"/>
</dbReference>
<protein>
    <recommendedName>
        <fullName evidence="4">BACON domain-containing protein</fullName>
    </recommendedName>
</protein>
<dbReference type="PANTHER" id="PTHR47566:SF1">
    <property type="entry name" value="PROTEIN NUD1"/>
    <property type="match status" value="1"/>
</dbReference>
<dbReference type="EMBL" id="RQYS01000080">
    <property type="protein sequence ID" value="RRD57437.1"/>
    <property type="molecule type" value="Genomic_DNA"/>
</dbReference>
<organism evidence="5 6">
    <name type="scientific">Tannerella forsythia</name>
    <name type="common">Bacteroides forsythus</name>
    <dbReference type="NCBI Taxonomy" id="28112"/>
    <lineage>
        <taxon>Bacteria</taxon>
        <taxon>Pseudomonadati</taxon>
        <taxon>Bacteroidota</taxon>
        <taxon>Bacteroidia</taxon>
        <taxon>Bacteroidales</taxon>
        <taxon>Tannerellaceae</taxon>
        <taxon>Tannerella</taxon>
    </lineage>
</organism>
<evidence type="ECO:0000256" key="2">
    <source>
        <dbReference type="ARBA" id="ARBA00022737"/>
    </source>
</evidence>
<dbReference type="GO" id="GO:0035591">
    <property type="term" value="F:signaling adaptor activity"/>
    <property type="evidence" value="ECO:0007669"/>
    <property type="project" value="TreeGrafter"/>
</dbReference>
<evidence type="ECO:0000259" key="4">
    <source>
        <dbReference type="Pfam" id="PF13004"/>
    </source>
</evidence>
<dbReference type="InterPro" id="IPR013783">
    <property type="entry name" value="Ig-like_fold"/>
</dbReference>
<proteinExistence type="predicted"/>
<gene>
    <name evidence="5" type="ORF">EII40_12965</name>
</gene>
<sequence length="736" mass="77362">MNRMKQLSIWIIAFWMAMIAGAATVQAQSVNTSRYITLTVKSGQPIKLKFWAAAAGTPVRVVSGSNTTDVTVNAVGSDWTASQNFTSDGTTMTVYGDITGFDCSDNDLTALDVSHNTELKRLECDYNKLTVLNLSACTQLEELDCSVNNLTALNVSACTQLEKLYCNNNSLTALDISGCTQLTYLKCSINSLTALDVSGCTQLKKLICHSNNFSTAALNRLYCSLPDRTGLTSEAKVVPAYNATDDGHADILASSGHIATGKNWKVAYSQTPGAVIPTTGMETCGGSALDVAPGTLFFVADGETKPFNVTGTVNWTATSSETWLTLAPAAGNGNGTVNATAAANTGATRTATITVKQDGGSLTKTITVTQARNVNMSRYITLSVQHGLPIKLKFRAADTGTPVRVVSGSNTTDVTVNATGGYWSPDQNFTSDGTTMTVYGDITGFVCTDNGAKITALDASHNTELKTLHCYHNELTVLNLSGCTQLEELDCSVNNLTALNVSACTQLQELNCGGNGLTALDVSACTQLEKLYCGSNGLTALDVGACAQLEELYCFSNRLTALDVSACTQLEKLSCGDNRLTALDVSACTQLEELYCSENNFSIAALNRLYCSLPDHTSTTAGGGIFPADTDTDPGHANVLASSGSIATGKNWGVLYSSDLSNIPTTGTKTCGPDFAVTPETVDITFAGETKPLTVTASEAWTAQCDAPWITLSAASGTGDGTITVTAPAYADEWPR</sequence>
<dbReference type="Gene3D" id="3.80.10.10">
    <property type="entry name" value="Ribonuclease Inhibitor"/>
    <property type="match status" value="2"/>
</dbReference>
<feature type="domain" description="BACON" evidence="4">
    <location>
        <begin position="699"/>
        <end position="733"/>
    </location>
</feature>
<evidence type="ECO:0000256" key="1">
    <source>
        <dbReference type="ARBA" id="ARBA00022614"/>
    </source>
</evidence>
<feature type="domain" description="BACON" evidence="4">
    <location>
        <begin position="314"/>
        <end position="371"/>
    </location>
</feature>
<dbReference type="InterPro" id="IPR052574">
    <property type="entry name" value="CDIRP"/>
</dbReference>
<keyword evidence="3" id="KW-0732">Signal</keyword>
<dbReference type="Gene3D" id="2.60.40.10">
    <property type="entry name" value="Immunoglobulins"/>
    <property type="match status" value="2"/>
</dbReference>
<dbReference type="SUPFAM" id="SSF52058">
    <property type="entry name" value="L domain-like"/>
    <property type="match status" value="2"/>
</dbReference>
<dbReference type="CDD" id="cd14948">
    <property type="entry name" value="BACON"/>
    <property type="match status" value="2"/>
</dbReference>
<feature type="non-terminal residue" evidence="5">
    <location>
        <position position="736"/>
    </location>
</feature>
<feature type="chain" id="PRO_5018085538" description="BACON domain-containing protein" evidence="3">
    <location>
        <begin position="23"/>
        <end position="736"/>
    </location>
</feature>
<keyword evidence="1" id="KW-0433">Leucine-rich repeat</keyword>
<evidence type="ECO:0000256" key="3">
    <source>
        <dbReference type="SAM" id="SignalP"/>
    </source>
</evidence>
<dbReference type="Proteomes" id="UP000278609">
    <property type="component" value="Unassembled WGS sequence"/>
</dbReference>
<dbReference type="InterPro" id="IPR032675">
    <property type="entry name" value="LRR_dom_sf"/>
</dbReference>
<dbReference type="Pfam" id="PF12799">
    <property type="entry name" value="LRR_4"/>
    <property type="match status" value="1"/>
</dbReference>
<dbReference type="InterPro" id="IPR024361">
    <property type="entry name" value="BACON"/>
</dbReference>
<feature type="signal peptide" evidence="3">
    <location>
        <begin position="1"/>
        <end position="22"/>
    </location>
</feature>
<evidence type="ECO:0000313" key="5">
    <source>
        <dbReference type="EMBL" id="RRD57437.1"/>
    </source>
</evidence>
<dbReference type="PANTHER" id="PTHR47566">
    <property type="match status" value="1"/>
</dbReference>
<name>A0A3P1XHR3_TANFO</name>
<accession>A0A3P1XHR3</accession>
<dbReference type="OrthoDB" id="1077656at2"/>